<evidence type="ECO:0000259" key="13">
    <source>
        <dbReference type="PROSITE" id="PS00028"/>
    </source>
</evidence>
<evidence type="ECO:0000256" key="5">
    <source>
        <dbReference type="ARBA" id="ARBA00022741"/>
    </source>
</evidence>
<dbReference type="InterPro" id="IPR036236">
    <property type="entry name" value="Znf_C2H2_sf"/>
</dbReference>
<dbReference type="Pfam" id="PF13086">
    <property type="entry name" value="AAA_11"/>
    <property type="match status" value="2"/>
</dbReference>
<keyword evidence="7" id="KW-0347">Helicase</keyword>
<feature type="compositionally biased region" description="Acidic residues" evidence="12">
    <location>
        <begin position="983"/>
        <end position="993"/>
    </location>
</feature>
<dbReference type="Proteomes" id="UP000310158">
    <property type="component" value="Unassembled WGS sequence"/>
</dbReference>
<reference evidence="14 15" key="1">
    <citation type="submission" date="2019-02" db="EMBL/GenBank/DDBJ databases">
        <title>Genome sequencing of the rare red list fungi Bondarzewia mesenterica.</title>
        <authorList>
            <person name="Buettner E."/>
            <person name="Kellner H."/>
        </authorList>
    </citation>
    <scope>NUCLEOTIDE SEQUENCE [LARGE SCALE GENOMIC DNA]</scope>
    <source>
        <strain evidence="14 15">DSM 108281</strain>
    </source>
</reference>
<protein>
    <recommendedName>
        <fullName evidence="3">RNA helicase</fullName>
        <ecNumber evidence="3">3.6.4.13</ecNumber>
    </recommendedName>
</protein>
<keyword evidence="4" id="KW-0963">Cytoplasm</keyword>
<dbReference type="InterPro" id="IPR041677">
    <property type="entry name" value="DNA2/NAM7_AAA_11"/>
</dbReference>
<evidence type="ECO:0000256" key="11">
    <source>
        <dbReference type="ARBA" id="ARBA00047984"/>
    </source>
</evidence>
<dbReference type="GO" id="GO:0008270">
    <property type="term" value="F:zinc ion binding"/>
    <property type="evidence" value="ECO:0007669"/>
    <property type="project" value="InterPro"/>
</dbReference>
<dbReference type="CDD" id="cd18808">
    <property type="entry name" value="SF1_C_Upf1"/>
    <property type="match status" value="1"/>
</dbReference>
<evidence type="ECO:0000256" key="9">
    <source>
        <dbReference type="ARBA" id="ARBA00022884"/>
    </source>
</evidence>
<dbReference type="CDD" id="cd18038">
    <property type="entry name" value="DEXXQc_Helz-like"/>
    <property type="match status" value="1"/>
</dbReference>
<dbReference type="SMART" id="SM00451">
    <property type="entry name" value="ZnF_U1"/>
    <property type="match status" value="3"/>
</dbReference>
<dbReference type="InterPro" id="IPR026122">
    <property type="entry name" value="MOV-10/SDE3_DEXXQ/H-box"/>
</dbReference>
<dbReference type="GO" id="GO:0032574">
    <property type="term" value="F:5'-3' RNA helicase activity"/>
    <property type="evidence" value="ECO:0007669"/>
    <property type="project" value="InterPro"/>
</dbReference>
<dbReference type="Pfam" id="PF21634">
    <property type="entry name" value="MOV-10_beta-barrel"/>
    <property type="match status" value="1"/>
</dbReference>
<dbReference type="Pfam" id="PF12874">
    <property type="entry name" value="zf-met"/>
    <property type="match status" value="1"/>
</dbReference>
<evidence type="ECO:0000256" key="6">
    <source>
        <dbReference type="ARBA" id="ARBA00022801"/>
    </source>
</evidence>
<gene>
    <name evidence="14" type="ORF">EW146_g2196</name>
</gene>
<dbReference type="GO" id="GO:0036464">
    <property type="term" value="C:cytoplasmic ribonucleoprotein granule"/>
    <property type="evidence" value="ECO:0007669"/>
    <property type="project" value="UniProtKB-SubCell"/>
</dbReference>
<dbReference type="GO" id="GO:0016787">
    <property type="term" value="F:hydrolase activity"/>
    <property type="evidence" value="ECO:0007669"/>
    <property type="project" value="UniProtKB-KW"/>
</dbReference>
<evidence type="ECO:0000256" key="8">
    <source>
        <dbReference type="ARBA" id="ARBA00022840"/>
    </source>
</evidence>
<feature type="region of interest" description="Disordered" evidence="12">
    <location>
        <begin position="975"/>
        <end position="1003"/>
    </location>
</feature>
<dbReference type="EMBL" id="SGPL01000062">
    <property type="protein sequence ID" value="THH18849.1"/>
    <property type="molecule type" value="Genomic_DNA"/>
</dbReference>
<feature type="domain" description="C2H2-type" evidence="13">
    <location>
        <begin position="8"/>
        <end position="30"/>
    </location>
</feature>
<evidence type="ECO:0000313" key="14">
    <source>
        <dbReference type="EMBL" id="THH18849.1"/>
    </source>
</evidence>
<dbReference type="EC" id="3.6.4.13" evidence="3"/>
<comment type="catalytic activity">
    <reaction evidence="11">
        <text>ATP + H2O = ADP + phosphate + H(+)</text>
        <dbReference type="Rhea" id="RHEA:13065"/>
        <dbReference type="ChEBI" id="CHEBI:15377"/>
        <dbReference type="ChEBI" id="CHEBI:15378"/>
        <dbReference type="ChEBI" id="CHEBI:30616"/>
        <dbReference type="ChEBI" id="CHEBI:43474"/>
        <dbReference type="ChEBI" id="CHEBI:456216"/>
        <dbReference type="EC" id="3.6.4.13"/>
    </reaction>
</comment>
<keyword evidence="15" id="KW-1185">Reference proteome</keyword>
<dbReference type="InterPro" id="IPR047187">
    <property type="entry name" value="SF1_C_Upf1"/>
</dbReference>
<accession>A0A4S4M1C1</accession>
<keyword evidence="9" id="KW-0694">RNA-binding</keyword>
<organism evidence="14 15">
    <name type="scientific">Bondarzewia mesenterica</name>
    <dbReference type="NCBI Taxonomy" id="1095465"/>
    <lineage>
        <taxon>Eukaryota</taxon>
        <taxon>Fungi</taxon>
        <taxon>Dikarya</taxon>
        <taxon>Basidiomycota</taxon>
        <taxon>Agaricomycotina</taxon>
        <taxon>Agaricomycetes</taxon>
        <taxon>Russulales</taxon>
        <taxon>Bondarzewiaceae</taxon>
        <taxon>Bondarzewia</taxon>
    </lineage>
</organism>
<sequence length="1003" mass="111926">MPGREVPCELCRRLFTDAHAYKFHVQGKDHKKRAKGAGKVLWCRLCDRVIMGMHFWEMHMKGKPHASVARRLGVTPTDVQPEEAPAFPGGVCCDLCDFFVKEKSWTAHANTARHKSGERFAAYKIALNEASEDKQGVVVSHGELGVNFGVLEVSEAGRGVRVELVVHTTAPTSSIKISRFTLSSSLNSSAPVSSFRVQVLDPAHLSLEYGREARISVTFQQTSFGRYKDSLEIIFQDTVLGKQFAIVRSLQAIVGNKSDHQLLKPSAPYVPRVRTERDAEISVVAGVLPPALTSNVWVNKLPKSQIPSSLSSILSRADGPLSGVIKELKQSVLPRIVNANTYAQHFKALLWIEEYRMEYAFHLRSARHPLTLSVASRHDLQIFDISDAQLTRRNKLYFLEVPGLAEKRPSVLIGDRILVQRHGIKGGKWFEGHVHVVERREVGLCFHTSFPTPTQGQMHNVHFKLNRVPLLRQHQALNAMFKSKSILFPSQQHVTVAKRGVVTITLFNRQLADNPQQMEAVRSIAHRRAPSVPFVVFGPPGTGKTVTIVEAIRQIINKDENTRILACAPSNSAADIIASRLTDLGKNKIFRLYASSRPMASVPAELKEFTFVNPDGHFALHPKEKMLTFRVIVSTCVSASFAHGIGIPRGHFSHIFVDEAGQATEPEVMVAIRTMTGNKTSVVLSGDPKQLGPVIRSTIARQSQLDMSYLERIMKGDAYDIKENSGITIVKLTKNYRSHGAILKFPNEQFYDGELKPCGDRTVTDSLIGSPQLASRNFPIIFHSVSGKDDREASSPSFFNIDEVSQVKAYIQSLRSNDGRFQVAERDIGVITPYHAQCVKIRRALAPLAGSVKVGSVEEFQGQERRVIIISTVRSSRNFVEYDLKHTLGFVANPRRFNVAVTRAQALLIIVGDATVLSLDPLWRRFLNYIHDNMGWLGDPITWDPSVPVRDSGGYDAELRERGVTDMNDFERRMQSLAPEGVGESDDVEESDINIDRRWRDVE</sequence>
<dbReference type="Pfam" id="PF13087">
    <property type="entry name" value="AAA_12"/>
    <property type="match status" value="1"/>
</dbReference>
<name>A0A4S4M1C1_9AGAM</name>
<dbReference type="GO" id="GO:0031047">
    <property type="term" value="P:regulatory ncRNA-mediated gene silencing"/>
    <property type="evidence" value="ECO:0007669"/>
    <property type="project" value="UniProtKB-KW"/>
</dbReference>
<comment type="subcellular location">
    <subcellularLocation>
        <location evidence="1">Cytoplasm</location>
        <location evidence="1">Cytoplasmic ribonucleoprotein granule</location>
    </subcellularLocation>
</comment>
<dbReference type="InterPro" id="IPR049080">
    <property type="entry name" value="MOV-10-like_beta-barrel"/>
</dbReference>
<dbReference type="PANTHER" id="PTHR45418:SF1">
    <property type="entry name" value="CANCER_TESTIS ANTIGEN 55"/>
    <property type="match status" value="1"/>
</dbReference>
<evidence type="ECO:0000256" key="7">
    <source>
        <dbReference type="ARBA" id="ARBA00022806"/>
    </source>
</evidence>
<dbReference type="InterPro" id="IPR041679">
    <property type="entry name" value="DNA2/NAM7-like_C"/>
</dbReference>
<keyword evidence="10" id="KW-0943">RNA-mediated gene silencing</keyword>
<dbReference type="AlphaFoldDB" id="A0A4S4M1C1"/>
<proteinExistence type="inferred from homology"/>
<evidence type="ECO:0000256" key="2">
    <source>
        <dbReference type="ARBA" id="ARBA00005601"/>
    </source>
</evidence>
<dbReference type="InterPro" id="IPR003604">
    <property type="entry name" value="Matrin/U1-like-C_Znf_C2H2"/>
</dbReference>
<comment type="caution">
    <text evidence="14">The sequence shown here is derived from an EMBL/GenBank/DDBJ whole genome shotgun (WGS) entry which is preliminary data.</text>
</comment>
<dbReference type="GO" id="GO:0005524">
    <property type="term" value="F:ATP binding"/>
    <property type="evidence" value="ECO:0007669"/>
    <property type="project" value="UniProtKB-KW"/>
</dbReference>
<evidence type="ECO:0000256" key="12">
    <source>
        <dbReference type="SAM" id="MobiDB-lite"/>
    </source>
</evidence>
<dbReference type="FunFam" id="3.40.50.300:FF:000608">
    <property type="entry name" value="Mov10 RISC complex RNA helicase"/>
    <property type="match status" value="1"/>
</dbReference>
<feature type="compositionally biased region" description="Basic and acidic residues" evidence="12">
    <location>
        <begin position="994"/>
        <end position="1003"/>
    </location>
</feature>
<evidence type="ECO:0000256" key="3">
    <source>
        <dbReference type="ARBA" id="ARBA00012552"/>
    </source>
</evidence>
<comment type="similarity">
    <text evidence="2">Belongs to the DNA2/NAM7 helicase family. SDE3 subfamily.</text>
</comment>
<dbReference type="SUPFAM" id="SSF52540">
    <property type="entry name" value="P-loop containing nucleoside triphosphate hydrolases"/>
    <property type="match status" value="1"/>
</dbReference>
<dbReference type="GO" id="GO:0003723">
    <property type="term" value="F:RNA binding"/>
    <property type="evidence" value="ECO:0007669"/>
    <property type="project" value="UniProtKB-KW"/>
</dbReference>
<dbReference type="PROSITE" id="PS00028">
    <property type="entry name" value="ZINC_FINGER_C2H2_1"/>
    <property type="match status" value="1"/>
</dbReference>
<dbReference type="Gene3D" id="3.40.50.300">
    <property type="entry name" value="P-loop containing nucleotide triphosphate hydrolases"/>
    <property type="match status" value="2"/>
</dbReference>
<dbReference type="OrthoDB" id="6513042at2759"/>
<evidence type="ECO:0000256" key="1">
    <source>
        <dbReference type="ARBA" id="ARBA00004331"/>
    </source>
</evidence>
<evidence type="ECO:0000256" key="10">
    <source>
        <dbReference type="ARBA" id="ARBA00023158"/>
    </source>
</evidence>
<keyword evidence="6" id="KW-0378">Hydrolase</keyword>
<dbReference type="PANTHER" id="PTHR45418">
    <property type="entry name" value="CANCER/TESTIS ANTIGEN 55"/>
    <property type="match status" value="1"/>
</dbReference>
<dbReference type="InterPro" id="IPR027417">
    <property type="entry name" value="P-loop_NTPase"/>
</dbReference>
<dbReference type="InterPro" id="IPR013087">
    <property type="entry name" value="Znf_C2H2_type"/>
</dbReference>
<evidence type="ECO:0000256" key="4">
    <source>
        <dbReference type="ARBA" id="ARBA00022490"/>
    </source>
</evidence>
<keyword evidence="5" id="KW-0547">Nucleotide-binding</keyword>
<evidence type="ECO:0000313" key="15">
    <source>
        <dbReference type="Proteomes" id="UP000310158"/>
    </source>
</evidence>
<dbReference type="SUPFAM" id="SSF57667">
    <property type="entry name" value="beta-beta-alpha zinc fingers"/>
    <property type="match status" value="1"/>
</dbReference>
<keyword evidence="8" id="KW-0067">ATP-binding</keyword>